<name>A0ABU1N7X4_9CAUL</name>
<dbReference type="InterPro" id="IPR024311">
    <property type="entry name" value="Lipocalin-like"/>
</dbReference>
<keyword evidence="1" id="KW-0732">Signal</keyword>
<feature type="domain" description="Lipocalin-like" evidence="2">
    <location>
        <begin position="33"/>
        <end position="148"/>
    </location>
</feature>
<feature type="chain" id="PRO_5045410155" description="Lipocalin-like domain-containing protein" evidence="1">
    <location>
        <begin position="27"/>
        <end position="167"/>
    </location>
</feature>
<accession>A0ABU1N7X4</accession>
<dbReference type="RefSeq" id="WP_310035331.1">
    <property type="nucleotide sequence ID" value="NZ_JAVDRL010000020.1"/>
</dbReference>
<reference evidence="3 4" key="1">
    <citation type="submission" date="2023-07" db="EMBL/GenBank/DDBJ databases">
        <title>Sorghum-associated microbial communities from plants grown in Nebraska, USA.</title>
        <authorList>
            <person name="Schachtman D."/>
        </authorList>
    </citation>
    <scope>NUCLEOTIDE SEQUENCE [LARGE SCALE GENOMIC DNA]</scope>
    <source>
        <strain evidence="3 4">DS2154</strain>
    </source>
</reference>
<proteinExistence type="predicted"/>
<sequence length="167" mass="17920">MNLIHRRRLGASAALATMLLATTATAAEPPLAGTWALTAADRLAPDGSRSRDYGVHPKGRLIIDGQGRYSLQIFSGERLRVASGDKATATPDELASAAMGSSTHYGTVAVDTAAHVLVFRIEGASFPNWEGTEQRRKYVLTADSLSYQVPTPRADGSVPISAWRRER</sequence>
<gene>
    <name evidence="3" type="ORF">J2800_004921</name>
</gene>
<evidence type="ECO:0000313" key="3">
    <source>
        <dbReference type="EMBL" id="MDR6534150.1"/>
    </source>
</evidence>
<evidence type="ECO:0000256" key="1">
    <source>
        <dbReference type="SAM" id="SignalP"/>
    </source>
</evidence>
<dbReference type="Proteomes" id="UP001262754">
    <property type="component" value="Unassembled WGS sequence"/>
</dbReference>
<comment type="caution">
    <text evidence="3">The sequence shown here is derived from an EMBL/GenBank/DDBJ whole genome shotgun (WGS) entry which is preliminary data.</text>
</comment>
<dbReference type="EMBL" id="JAVDRL010000020">
    <property type="protein sequence ID" value="MDR6534150.1"/>
    <property type="molecule type" value="Genomic_DNA"/>
</dbReference>
<evidence type="ECO:0000259" key="2">
    <source>
        <dbReference type="Pfam" id="PF13924"/>
    </source>
</evidence>
<feature type="signal peptide" evidence="1">
    <location>
        <begin position="1"/>
        <end position="26"/>
    </location>
</feature>
<keyword evidence="4" id="KW-1185">Reference proteome</keyword>
<organism evidence="3 4">
    <name type="scientific">Caulobacter rhizosphaerae</name>
    <dbReference type="NCBI Taxonomy" id="2010972"/>
    <lineage>
        <taxon>Bacteria</taxon>
        <taxon>Pseudomonadati</taxon>
        <taxon>Pseudomonadota</taxon>
        <taxon>Alphaproteobacteria</taxon>
        <taxon>Caulobacterales</taxon>
        <taxon>Caulobacteraceae</taxon>
        <taxon>Caulobacter</taxon>
    </lineage>
</organism>
<dbReference type="Pfam" id="PF13924">
    <property type="entry name" value="Lipocalin_5"/>
    <property type="match status" value="1"/>
</dbReference>
<protein>
    <recommendedName>
        <fullName evidence="2">Lipocalin-like domain-containing protein</fullName>
    </recommendedName>
</protein>
<evidence type="ECO:0000313" key="4">
    <source>
        <dbReference type="Proteomes" id="UP001262754"/>
    </source>
</evidence>